<reference evidence="1 2" key="1">
    <citation type="submission" date="2023-10" db="EMBL/GenBank/DDBJ databases">
        <title>Draft genome sequence of Xylaria bambusicola isolate GMP-LS, the root and basal stem rot pathogen of sugarcane in Indonesia.</title>
        <authorList>
            <person name="Selvaraj P."/>
            <person name="Muralishankar V."/>
            <person name="Muruganantham S."/>
            <person name="Sp S."/>
            <person name="Haryani S."/>
            <person name="Lau K.J.X."/>
            <person name="Naqvi N.I."/>
        </authorList>
    </citation>
    <scope>NUCLEOTIDE SEQUENCE [LARGE SCALE GENOMIC DNA]</scope>
    <source>
        <strain evidence="1">GMP-LS</strain>
    </source>
</reference>
<evidence type="ECO:0000313" key="2">
    <source>
        <dbReference type="Proteomes" id="UP001305414"/>
    </source>
</evidence>
<accession>A0AAN7UGJ3</accession>
<dbReference type="AlphaFoldDB" id="A0AAN7UGJ3"/>
<comment type="caution">
    <text evidence="1">The sequence shown here is derived from an EMBL/GenBank/DDBJ whole genome shotgun (WGS) entry which is preliminary data.</text>
</comment>
<name>A0AAN7UGJ3_9PEZI</name>
<sequence length="113" mass="12177">MTITITVGMTIGMPVSITVRMRTVHDGDGLKLNVFVIARVAYHSKRSESCNRLTNLDQTTKAHMQAPTALIYPFSSSASPNYPLPCASTGPYTTKVGLVWQGGDIVKTSGLPH</sequence>
<proteinExistence type="predicted"/>
<keyword evidence="2" id="KW-1185">Reference proteome</keyword>
<organism evidence="1 2">
    <name type="scientific">Xylaria bambusicola</name>
    <dbReference type="NCBI Taxonomy" id="326684"/>
    <lineage>
        <taxon>Eukaryota</taxon>
        <taxon>Fungi</taxon>
        <taxon>Dikarya</taxon>
        <taxon>Ascomycota</taxon>
        <taxon>Pezizomycotina</taxon>
        <taxon>Sordariomycetes</taxon>
        <taxon>Xylariomycetidae</taxon>
        <taxon>Xylariales</taxon>
        <taxon>Xylariaceae</taxon>
        <taxon>Xylaria</taxon>
    </lineage>
</organism>
<dbReference type="Proteomes" id="UP001305414">
    <property type="component" value="Unassembled WGS sequence"/>
</dbReference>
<evidence type="ECO:0000313" key="1">
    <source>
        <dbReference type="EMBL" id="KAK5625649.1"/>
    </source>
</evidence>
<dbReference type="EMBL" id="JAWHQM010000002">
    <property type="protein sequence ID" value="KAK5625649.1"/>
    <property type="molecule type" value="Genomic_DNA"/>
</dbReference>
<gene>
    <name evidence="1" type="ORF">RRF57_001366</name>
</gene>
<protein>
    <submittedName>
        <fullName evidence="1">Uncharacterized protein</fullName>
    </submittedName>
</protein>